<evidence type="ECO:0000259" key="1">
    <source>
        <dbReference type="SMART" id="SM00487"/>
    </source>
</evidence>
<dbReference type="RefSeq" id="WP_087134445.1">
    <property type="nucleotide sequence ID" value="NZ_FUKP01000065.1"/>
</dbReference>
<name>A0A1R4JPG0_9MICC</name>
<dbReference type="Gene3D" id="3.40.50.300">
    <property type="entry name" value="P-loop containing nucleotide triphosphate hydrolases"/>
    <property type="match status" value="2"/>
</dbReference>
<dbReference type="InterPro" id="IPR014001">
    <property type="entry name" value="Helicase_ATP-bd"/>
</dbReference>
<protein>
    <submittedName>
        <fullName evidence="2">Helicase, C-terminal</fullName>
    </submittedName>
</protein>
<dbReference type="Pfam" id="PF00271">
    <property type="entry name" value="Helicase_C"/>
    <property type="match status" value="1"/>
</dbReference>
<keyword evidence="2" id="KW-0347">Helicase</keyword>
<dbReference type="SUPFAM" id="SSF52540">
    <property type="entry name" value="P-loop containing nucleoside triphosphate hydrolases"/>
    <property type="match status" value="2"/>
</dbReference>
<dbReference type="SMART" id="SM00487">
    <property type="entry name" value="DEXDc"/>
    <property type="match status" value="1"/>
</dbReference>
<feature type="domain" description="Helicase ATP-binding" evidence="1">
    <location>
        <begin position="10"/>
        <end position="338"/>
    </location>
</feature>
<keyword evidence="2" id="KW-0378">Hydrolase</keyword>
<sequence>MSARPDVEAMLGTLKPFQRATVEHAFGHLWGEDATDRFLVADEVGLGKTLIAKGVAAKTIERLWERDPAEGPITLVYICSNGQIARQNLARLRDLTGGEVQDNADRLTLLPLAMGRQDAAARVKMLAFTPGTSLRLGDTTGKGEERRLALLMLEQVLGERLDTEGWISFFRAGSYAKNFRDALDWMRTEAPEQFPDEVMARFREAIERRDGGRASLLEDLQEAYGRFWRDSDPEEDVWGAEHWVRRELIGRLRMAMADAAVDSLAPDLVILDEFQRFKDLFDEQASGLSAESRRLAQRVLSSPRTKSLVLSATPYKMYTLPDEPDGEDHYRDFTSTVRFLAGPEEAEKIQEDLGRVRQGMLTRTREGLDAAVAATQDAGARLRRVMCRTERVSFTEGHDGMVESRPLGAMTVAPEDVASWRLADELSRAVDGYDVFELWRSAAYLPNLMDRTGYKVQKNFLESLAPGAGGEGAVATEASAAKAEAVVRRAGDGLLDWESVERFEELGLPNAKLRALVEDLDAHRAWELAWMPPALPYLQPRGVFASEGAQAFTKRLVFSSWSVAPKALSALVSYEAERRIVAASRAQRDERRRYSDKRRLSTLAFGMDRANGVPRNLPNLTNVYPSPTLGRLGDPLALAREAGGAVAPEEAVRVVAERVRSALAEIGVVPAAAEAGDRRRRWYGVAPVLLDLRSGALQVKDLQGIERAFAERRAERGDEEADLSSAMAEHLRWAVDASVEELGDPPTDLPEVLAEMALAGGGVCALRALARSAEAVELTDRRLLRRAAETAVHGLRALFRSPEVSALVGAAAGEATAGASEDAYWRQVLHYSMAGNLQSVLDEYAHLLVESEGLRSAAPPERWEALAARISGVAGLTAASARVEDIRAEDDGVTVAERSLRTHVAVRFGGSRSGTEKAEQREGSAREAYTSPFWPFVLASTSVGQEGLDFHTYSHAVVHWNLPSNPVDLEQREGRVHRYKGHAVRKNLAARFGAEALAAAGSDVWADLFDAAVAAEPEDSVGLSPFWIYPGAAKVWRFVPAMPLSREKRRLGRLQRTLGAYRMVLGQPRQEELVKYAGEVDVDLTIDLRPGGHSHR</sequence>
<organism evidence="2 3">
    <name type="scientific">Micrococcus lylae</name>
    <dbReference type="NCBI Taxonomy" id="1273"/>
    <lineage>
        <taxon>Bacteria</taxon>
        <taxon>Bacillati</taxon>
        <taxon>Actinomycetota</taxon>
        <taxon>Actinomycetes</taxon>
        <taxon>Micrococcales</taxon>
        <taxon>Micrococcaceae</taxon>
        <taxon>Micrococcus</taxon>
    </lineage>
</organism>
<dbReference type="InterPro" id="IPR027417">
    <property type="entry name" value="P-loop_NTPase"/>
</dbReference>
<gene>
    <name evidence="2" type="ORF">FM125_09630</name>
</gene>
<dbReference type="EMBL" id="FUKP01000065">
    <property type="protein sequence ID" value="SJN33673.1"/>
    <property type="molecule type" value="Genomic_DNA"/>
</dbReference>
<keyword evidence="2" id="KW-0067">ATP-binding</keyword>
<dbReference type="InterPro" id="IPR001650">
    <property type="entry name" value="Helicase_C-like"/>
</dbReference>
<accession>A0A1R4JPG0</accession>
<keyword evidence="2" id="KW-0547">Nucleotide-binding</keyword>
<dbReference type="AlphaFoldDB" id="A0A1R4JPG0"/>
<evidence type="ECO:0000313" key="2">
    <source>
        <dbReference type="EMBL" id="SJN33673.1"/>
    </source>
</evidence>
<proteinExistence type="predicted"/>
<reference evidence="2 3" key="1">
    <citation type="submission" date="2017-02" db="EMBL/GenBank/DDBJ databases">
        <authorList>
            <person name="Peterson S.W."/>
        </authorList>
    </citation>
    <scope>NUCLEOTIDE SEQUENCE [LARGE SCALE GENOMIC DNA]</scope>
    <source>
        <strain evidence="2 3">2B3F</strain>
    </source>
</reference>
<dbReference type="GO" id="GO:0004386">
    <property type="term" value="F:helicase activity"/>
    <property type="evidence" value="ECO:0007669"/>
    <property type="project" value="UniProtKB-KW"/>
</dbReference>
<evidence type="ECO:0000313" key="3">
    <source>
        <dbReference type="Proteomes" id="UP000196230"/>
    </source>
</evidence>
<dbReference type="Proteomes" id="UP000196230">
    <property type="component" value="Unassembled WGS sequence"/>
</dbReference>